<organism evidence="5 6">
    <name type="scientific">bacterium (Candidatus Ratteibacteria) CG01_land_8_20_14_3_00_40_19</name>
    <dbReference type="NCBI Taxonomy" id="2014290"/>
    <lineage>
        <taxon>Bacteria</taxon>
        <taxon>Candidatus Ratteibacteria</taxon>
    </lineage>
</organism>
<reference evidence="6" key="1">
    <citation type="submission" date="2017-09" db="EMBL/GenBank/DDBJ databases">
        <title>Depth-based differentiation of microbial function through sediment-hosted aquifers and enrichment of novel symbionts in the deep terrestrial subsurface.</title>
        <authorList>
            <person name="Probst A.J."/>
            <person name="Ladd B."/>
            <person name="Jarett J.K."/>
            <person name="Geller-Mcgrath D.E."/>
            <person name="Sieber C.M.K."/>
            <person name="Emerson J.B."/>
            <person name="Anantharaman K."/>
            <person name="Thomas B.C."/>
            <person name="Malmstrom R."/>
            <person name="Stieglmeier M."/>
            <person name="Klingl A."/>
            <person name="Woyke T."/>
            <person name="Ryan C.M."/>
            <person name="Banfield J.F."/>
        </authorList>
    </citation>
    <scope>NUCLEOTIDE SEQUENCE [LARGE SCALE GENOMIC DNA]</scope>
</reference>
<sequence length="232" mass="26359">MEKPVLRIENLSRSYEEGFALQIPHLEFQEGKIYALFGPNGAGKTTLLNLLAFLDFPQEGKILFREKEVTPKNSNLVSLHKKITLVMQDPYLFKGSVIQNIYYGLELRSLKFNEVKEKIGKALNLLGLWELRNRDIQTLSGGERQKLALARAIILDTEVLLLDEPATHLDEVYTASIEEFIGNIMANRPSCTLIIATHNLEQAHRLSKEIIFLRAGRIQSISPQNSQRCLND</sequence>
<proteinExistence type="predicted"/>
<dbReference type="PANTHER" id="PTHR42781">
    <property type="entry name" value="SPERMIDINE/PUTRESCINE IMPORT ATP-BINDING PROTEIN POTA"/>
    <property type="match status" value="1"/>
</dbReference>
<dbReference type="Gene3D" id="3.40.50.300">
    <property type="entry name" value="P-loop containing nucleotide triphosphate hydrolases"/>
    <property type="match status" value="1"/>
</dbReference>
<dbReference type="PROSITE" id="PS00211">
    <property type="entry name" value="ABC_TRANSPORTER_1"/>
    <property type="match status" value="1"/>
</dbReference>
<dbReference type="InterPro" id="IPR050093">
    <property type="entry name" value="ABC_SmlMolc_Importer"/>
</dbReference>
<gene>
    <name evidence="5" type="ORF">COS11_00035</name>
</gene>
<dbReference type="InterPro" id="IPR003439">
    <property type="entry name" value="ABC_transporter-like_ATP-bd"/>
</dbReference>
<dbReference type="InterPro" id="IPR003593">
    <property type="entry name" value="AAA+_ATPase"/>
</dbReference>
<dbReference type="SMART" id="SM00382">
    <property type="entry name" value="AAA"/>
    <property type="match status" value="1"/>
</dbReference>
<feature type="domain" description="ABC transporter" evidence="4">
    <location>
        <begin position="6"/>
        <end position="232"/>
    </location>
</feature>
<dbReference type="SUPFAM" id="SSF52540">
    <property type="entry name" value="P-loop containing nucleoside triphosphate hydrolases"/>
    <property type="match status" value="1"/>
</dbReference>
<name>A0A2M7EAU3_9BACT</name>
<dbReference type="EMBL" id="PETL01000002">
    <property type="protein sequence ID" value="PIV64853.1"/>
    <property type="molecule type" value="Genomic_DNA"/>
</dbReference>
<evidence type="ECO:0000313" key="6">
    <source>
        <dbReference type="Proteomes" id="UP000228886"/>
    </source>
</evidence>
<evidence type="ECO:0000259" key="4">
    <source>
        <dbReference type="PROSITE" id="PS50893"/>
    </source>
</evidence>
<accession>A0A2M7EAU3</accession>
<dbReference type="GO" id="GO:0016887">
    <property type="term" value="F:ATP hydrolysis activity"/>
    <property type="evidence" value="ECO:0007669"/>
    <property type="project" value="InterPro"/>
</dbReference>
<dbReference type="Proteomes" id="UP000228886">
    <property type="component" value="Unassembled WGS sequence"/>
</dbReference>
<dbReference type="AlphaFoldDB" id="A0A2M7EAU3"/>
<dbReference type="InterPro" id="IPR017871">
    <property type="entry name" value="ABC_transporter-like_CS"/>
</dbReference>
<protein>
    <recommendedName>
        <fullName evidence="4">ABC transporter domain-containing protein</fullName>
    </recommendedName>
</protein>
<evidence type="ECO:0000256" key="2">
    <source>
        <dbReference type="ARBA" id="ARBA00022741"/>
    </source>
</evidence>
<evidence type="ECO:0000256" key="1">
    <source>
        <dbReference type="ARBA" id="ARBA00022448"/>
    </source>
</evidence>
<comment type="caution">
    <text evidence="5">The sequence shown here is derived from an EMBL/GenBank/DDBJ whole genome shotgun (WGS) entry which is preliminary data.</text>
</comment>
<dbReference type="Pfam" id="PF00005">
    <property type="entry name" value="ABC_tran"/>
    <property type="match status" value="1"/>
</dbReference>
<evidence type="ECO:0000313" key="5">
    <source>
        <dbReference type="EMBL" id="PIV64853.1"/>
    </source>
</evidence>
<evidence type="ECO:0000256" key="3">
    <source>
        <dbReference type="ARBA" id="ARBA00022840"/>
    </source>
</evidence>
<dbReference type="GO" id="GO:0005524">
    <property type="term" value="F:ATP binding"/>
    <property type="evidence" value="ECO:0007669"/>
    <property type="project" value="UniProtKB-KW"/>
</dbReference>
<keyword evidence="3" id="KW-0067">ATP-binding</keyword>
<keyword evidence="2" id="KW-0547">Nucleotide-binding</keyword>
<keyword evidence="1" id="KW-0813">Transport</keyword>
<dbReference type="InterPro" id="IPR027417">
    <property type="entry name" value="P-loop_NTPase"/>
</dbReference>
<dbReference type="PROSITE" id="PS50893">
    <property type="entry name" value="ABC_TRANSPORTER_2"/>
    <property type="match status" value="1"/>
</dbReference>
<dbReference type="PANTHER" id="PTHR42781:SF4">
    <property type="entry name" value="SPERMIDINE_PUTRESCINE IMPORT ATP-BINDING PROTEIN POTA"/>
    <property type="match status" value="1"/>
</dbReference>